<keyword evidence="3" id="KW-1185">Reference proteome</keyword>
<sequence length="75" mass="8065">MASGAPVLPGFWDAWLTAPSSARLQRNKESREAQRPAVEDADAQGPADTIKAALEWIKASQTGLAATTQRHHQAQ</sequence>
<feature type="compositionally biased region" description="Basic and acidic residues" evidence="1">
    <location>
        <begin position="26"/>
        <end position="38"/>
    </location>
</feature>
<dbReference type="EMBL" id="CP104557">
    <property type="protein sequence ID" value="UXH41041.1"/>
    <property type="molecule type" value="Genomic_DNA"/>
</dbReference>
<feature type="region of interest" description="Disordered" evidence="1">
    <location>
        <begin position="19"/>
        <end position="46"/>
    </location>
</feature>
<dbReference type="RefSeq" id="WP_261744936.1">
    <property type="nucleotide sequence ID" value="NZ_CP104557.1"/>
</dbReference>
<dbReference type="Proteomes" id="UP001064504">
    <property type="component" value="Chromosome"/>
</dbReference>
<name>A0ABY6AN11_9PSED</name>
<gene>
    <name evidence="2" type="ORF">N5C08_05700</name>
</gene>
<evidence type="ECO:0000256" key="1">
    <source>
        <dbReference type="SAM" id="MobiDB-lite"/>
    </source>
</evidence>
<protein>
    <submittedName>
        <fullName evidence="2">Uncharacterized protein</fullName>
    </submittedName>
</protein>
<reference evidence="2" key="1">
    <citation type="submission" date="2022-09" db="EMBL/GenBank/DDBJ databases">
        <title>Complete genome sequence of Pseudomonas promysalinigenes strain RL-WG26, a newly isolated PGPR with the potential for plant salinity stress alleviation.</title>
        <authorList>
            <person name="Ren L."/>
            <person name="Wang G."/>
            <person name="Hu H."/>
        </authorList>
    </citation>
    <scope>NUCLEOTIDE SEQUENCE</scope>
    <source>
        <strain evidence="2">RL-WG26</strain>
    </source>
</reference>
<proteinExistence type="predicted"/>
<accession>A0ABY6AN11</accession>
<evidence type="ECO:0000313" key="2">
    <source>
        <dbReference type="EMBL" id="UXH41041.1"/>
    </source>
</evidence>
<organism evidence="2 3">
    <name type="scientific">Pseudomonas promysalinigenes</name>
    <dbReference type="NCBI Taxonomy" id="485898"/>
    <lineage>
        <taxon>Bacteria</taxon>
        <taxon>Pseudomonadati</taxon>
        <taxon>Pseudomonadota</taxon>
        <taxon>Gammaproteobacteria</taxon>
        <taxon>Pseudomonadales</taxon>
        <taxon>Pseudomonadaceae</taxon>
        <taxon>Pseudomonas</taxon>
    </lineage>
</organism>
<evidence type="ECO:0000313" key="3">
    <source>
        <dbReference type="Proteomes" id="UP001064504"/>
    </source>
</evidence>